<reference evidence="3 4" key="2">
    <citation type="journal article" date="2015" name="Genome Announc.">
        <title>Complete Genome Sequence of Hyperthermophilic Piezophilic Archaeon Palaeococcus pacificus DY20341T, Isolated from Deep-Sea Hydrothermal Sediments.</title>
        <authorList>
            <person name="Zeng X."/>
            <person name="Jebbar M."/>
            <person name="Shao Z."/>
        </authorList>
    </citation>
    <scope>NUCLEOTIDE SEQUENCE [LARGE SCALE GENOMIC DNA]</scope>
    <source>
        <strain evidence="3 4">DY20341</strain>
    </source>
</reference>
<dbReference type="Pfam" id="PF00892">
    <property type="entry name" value="EamA"/>
    <property type="match status" value="2"/>
</dbReference>
<keyword evidence="1" id="KW-0472">Membrane</keyword>
<dbReference type="KEGG" id="ppac:PAP_00225"/>
<feature type="transmembrane region" description="Helical" evidence="1">
    <location>
        <begin position="208"/>
        <end position="230"/>
    </location>
</feature>
<dbReference type="eggNOG" id="arCOG00271">
    <property type="taxonomic scope" value="Archaea"/>
</dbReference>
<reference evidence="4" key="1">
    <citation type="submission" date="2013-06" db="EMBL/GenBank/DDBJ databases">
        <title>Complete Genome Sequence of Hyperthermophilic Palaeococcus pacificus DY20341T, Isolated from a Deep-Sea Hydrothermal Sediments.</title>
        <authorList>
            <person name="Zeng X."/>
            <person name="Shao Z."/>
        </authorList>
    </citation>
    <scope>NUCLEOTIDE SEQUENCE [LARGE SCALE GENOMIC DNA]</scope>
    <source>
        <strain evidence="4">DY20341</strain>
    </source>
</reference>
<protein>
    <recommendedName>
        <fullName evidence="2">EamA domain-containing protein</fullName>
    </recommendedName>
</protein>
<dbReference type="EMBL" id="CP006019">
    <property type="protein sequence ID" value="AIF68492.1"/>
    <property type="molecule type" value="Genomic_DNA"/>
</dbReference>
<dbReference type="Proteomes" id="UP000027981">
    <property type="component" value="Chromosome"/>
</dbReference>
<dbReference type="InterPro" id="IPR000620">
    <property type="entry name" value="EamA_dom"/>
</dbReference>
<keyword evidence="4" id="KW-1185">Reference proteome</keyword>
<dbReference type="AlphaFoldDB" id="A0A075LR86"/>
<feature type="transmembrane region" description="Helical" evidence="1">
    <location>
        <begin position="34"/>
        <end position="55"/>
    </location>
</feature>
<evidence type="ECO:0000256" key="1">
    <source>
        <dbReference type="SAM" id="Phobius"/>
    </source>
</evidence>
<keyword evidence="1" id="KW-1133">Transmembrane helix</keyword>
<feature type="transmembrane region" description="Helical" evidence="1">
    <location>
        <begin position="265"/>
        <end position="283"/>
    </location>
</feature>
<dbReference type="HOGENOM" id="CLU_064680_1_0_2"/>
<sequence>MERQKLAYAYALLAVFMWSTVASAFKLSLKYFNYLNLLFYASLTSLIVLFSVLLYQGKLSMLSSSSIRNSAFLGLINPFLYYMILFKAYSLLPAQEAQALNYTWPIMLALLSIPFLKQKIGLKRILGVFMSFFGVLIIATRGDLLSLNFRSPLGTLLGLGSAIIWASYWILNLKDERDDVVRLFLNFAFGFIYIALFILLFGELQFGIKGLVGSIYVGLFEMGITFLVWHKALSLSETTAQVANLIYLTPFLSLILIHFIVGEEILASTLLGLVFIVGGIIMGRKG</sequence>
<feature type="domain" description="EamA" evidence="2">
    <location>
        <begin position="7"/>
        <end position="139"/>
    </location>
</feature>
<gene>
    <name evidence="3" type="ORF">PAP_00225</name>
</gene>
<dbReference type="GeneID" id="24841180"/>
<feature type="transmembrane region" description="Helical" evidence="1">
    <location>
        <begin position="242"/>
        <end position="259"/>
    </location>
</feature>
<feature type="transmembrane region" description="Helical" evidence="1">
    <location>
        <begin position="153"/>
        <end position="171"/>
    </location>
</feature>
<keyword evidence="1" id="KW-0812">Transmembrane</keyword>
<dbReference type="SUPFAM" id="SSF103481">
    <property type="entry name" value="Multidrug resistance efflux transporter EmrE"/>
    <property type="match status" value="2"/>
</dbReference>
<dbReference type="PANTHER" id="PTHR22911:SF137">
    <property type="entry name" value="SOLUTE CARRIER FAMILY 35 MEMBER G2-RELATED"/>
    <property type="match status" value="1"/>
</dbReference>
<dbReference type="PANTHER" id="PTHR22911">
    <property type="entry name" value="ACYL-MALONYL CONDENSING ENZYME-RELATED"/>
    <property type="match status" value="1"/>
</dbReference>
<dbReference type="RefSeq" id="WP_048163952.1">
    <property type="nucleotide sequence ID" value="NZ_CP006019.1"/>
</dbReference>
<dbReference type="InterPro" id="IPR037185">
    <property type="entry name" value="EmrE-like"/>
</dbReference>
<evidence type="ECO:0000313" key="4">
    <source>
        <dbReference type="Proteomes" id="UP000027981"/>
    </source>
</evidence>
<organism evidence="3 4">
    <name type="scientific">Palaeococcus pacificus DY20341</name>
    <dbReference type="NCBI Taxonomy" id="1343739"/>
    <lineage>
        <taxon>Archaea</taxon>
        <taxon>Methanobacteriati</taxon>
        <taxon>Methanobacteriota</taxon>
        <taxon>Thermococci</taxon>
        <taxon>Thermococcales</taxon>
        <taxon>Thermococcaceae</taxon>
        <taxon>Palaeococcus</taxon>
    </lineage>
</organism>
<feature type="transmembrane region" description="Helical" evidence="1">
    <location>
        <begin position="67"/>
        <end position="85"/>
    </location>
</feature>
<name>A0A075LR86_9EURY</name>
<dbReference type="GO" id="GO:0016020">
    <property type="term" value="C:membrane"/>
    <property type="evidence" value="ECO:0007669"/>
    <property type="project" value="InterPro"/>
</dbReference>
<evidence type="ECO:0000259" key="2">
    <source>
        <dbReference type="Pfam" id="PF00892"/>
    </source>
</evidence>
<feature type="transmembrane region" description="Helical" evidence="1">
    <location>
        <begin position="183"/>
        <end position="202"/>
    </location>
</feature>
<feature type="domain" description="EamA" evidence="2">
    <location>
        <begin position="153"/>
        <end position="282"/>
    </location>
</feature>
<accession>A0A075LR86</accession>
<feature type="transmembrane region" description="Helical" evidence="1">
    <location>
        <begin position="97"/>
        <end position="116"/>
    </location>
</feature>
<dbReference type="OrthoDB" id="26019at2157"/>
<proteinExistence type="predicted"/>
<evidence type="ECO:0000313" key="3">
    <source>
        <dbReference type="EMBL" id="AIF68492.1"/>
    </source>
</evidence>
<feature type="transmembrane region" description="Helical" evidence="1">
    <location>
        <begin position="128"/>
        <end position="147"/>
    </location>
</feature>